<organism evidence="1 2">
    <name type="scientific">Bifidobacterium longum subsp. longum 2-2B</name>
    <dbReference type="NCBI Taxonomy" id="1161745"/>
    <lineage>
        <taxon>Bacteria</taxon>
        <taxon>Bacillati</taxon>
        <taxon>Actinomycetota</taxon>
        <taxon>Actinomycetes</taxon>
        <taxon>Bifidobacteriales</taxon>
        <taxon>Bifidobacteriaceae</taxon>
        <taxon>Bifidobacterium</taxon>
    </lineage>
</organism>
<evidence type="ECO:0000313" key="2">
    <source>
        <dbReference type="Proteomes" id="UP000005929"/>
    </source>
</evidence>
<comment type="caution">
    <text evidence="1">The sequence shown here is derived from an EMBL/GenBank/DDBJ whole genome shotgun (WGS) entry which is preliminary data.</text>
</comment>
<dbReference type="AlphaFoldDB" id="A0AAV3FK12"/>
<protein>
    <submittedName>
        <fullName evidence="1">Uncharacterized protein</fullName>
    </submittedName>
</protein>
<accession>A0AAV3FK12</accession>
<proteinExistence type="predicted"/>
<name>A0AAV3FK12_BIFLL</name>
<reference evidence="1 2" key="1">
    <citation type="journal article" date="2013" name="Genome Announc.">
        <title>Draft Genome Sequences of Two Pairs of Human Intestinal Bifidobacterium longum subsp. longum Strains, 44B and 1-6B and 35B and 2-2B, Consecutively Isolated from Two Children after a 5-Year Time Period.</title>
        <authorList>
            <person name="Shkoporov A.N."/>
            <person name="Efimov B.A."/>
            <person name="Khokhlova E.V."/>
            <person name="Chaplin A.V."/>
            <person name="Kafarskaya L.I."/>
            <person name="Durkin A.S."/>
            <person name="McCorrison J."/>
            <person name="Torralba M."/>
            <person name="Gillis M."/>
            <person name="Sutton G."/>
            <person name="Weibel D.B."/>
            <person name="Nelson K.E."/>
            <person name="Smeianov V.V."/>
        </authorList>
    </citation>
    <scope>NUCLEOTIDE SEQUENCE [LARGE SCALE GENOMIC DNA]</scope>
    <source>
        <strain evidence="1 2">2-2B</strain>
    </source>
</reference>
<dbReference type="Proteomes" id="UP000005929">
    <property type="component" value="Unassembled WGS sequence"/>
</dbReference>
<gene>
    <name evidence="1" type="ORF">HMPREF1315_1949</name>
</gene>
<evidence type="ECO:0000313" key="1">
    <source>
        <dbReference type="EMBL" id="EIJ23997.1"/>
    </source>
</evidence>
<sequence length="41" mass="4573">MAEFQQSTLSRNCKKVDFALAGRNNVGRKCKSSRIAVASHY</sequence>
<dbReference type="EMBL" id="AJTJ01000095">
    <property type="protein sequence ID" value="EIJ23997.1"/>
    <property type="molecule type" value="Genomic_DNA"/>
</dbReference>